<reference evidence="1 2" key="1">
    <citation type="submission" date="2022-01" db="EMBL/GenBank/DDBJ databases">
        <title>A chromosomal length assembly of Cordylochernes scorpioides.</title>
        <authorList>
            <person name="Zeh D."/>
            <person name="Zeh J."/>
        </authorList>
    </citation>
    <scope>NUCLEOTIDE SEQUENCE [LARGE SCALE GENOMIC DNA]</scope>
    <source>
        <strain evidence="1">IN4F17</strain>
        <tissue evidence="1">Whole Body</tissue>
    </source>
</reference>
<protein>
    <submittedName>
        <fullName evidence="1">Uncharacterized protein</fullName>
    </submittedName>
</protein>
<evidence type="ECO:0000313" key="1">
    <source>
        <dbReference type="EMBL" id="UYV69199.1"/>
    </source>
</evidence>
<accession>A0ABY6KKG3</accession>
<dbReference type="EMBL" id="CP092868">
    <property type="protein sequence ID" value="UYV69199.1"/>
    <property type="molecule type" value="Genomic_DNA"/>
</dbReference>
<sequence>MGVVPACIQGMSYCGVYVTEGTSERAGVAKAAVILFVPDRKPCLSRHTVKVTQDSRPALRRRRRLATVNNQAYVYHVVYRRDTFRSLGAMIKNKQTKSAVYEWYWRFENGRVDDDVGRRNLHRIPGNPKKNIIE</sequence>
<name>A0ABY6KKG3_9ARAC</name>
<evidence type="ECO:0000313" key="2">
    <source>
        <dbReference type="Proteomes" id="UP001235939"/>
    </source>
</evidence>
<dbReference type="Proteomes" id="UP001235939">
    <property type="component" value="Chromosome 06"/>
</dbReference>
<keyword evidence="2" id="KW-1185">Reference proteome</keyword>
<proteinExistence type="predicted"/>
<organism evidence="1 2">
    <name type="scientific">Cordylochernes scorpioides</name>
    <dbReference type="NCBI Taxonomy" id="51811"/>
    <lineage>
        <taxon>Eukaryota</taxon>
        <taxon>Metazoa</taxon>
        <taxon>Ecdysozoa</taxon>
        <taxon>Arthropoda</taxon>
        <taxon>Chelicerata</taxon>
        <taxon>Arachnida</taxon>
        <taxon>Pseudoscorpiones</taxon>
        <taxon>Cheliferoidea</taxon>
        <taxon>Chernetidae</taxon>
        <taxon>Cordylochernes</taxon>
    </lineage>
</organism>
<gene>
    <name evidence="1" type="ORF">LAZ67_6002800</name>
</gene>